<dbReference type="SUPFAM" id="SSF49493">
    <property type="entry name" value="HSP40/DnaJ peptide-binding domain"/>
    <property type="match status" value="1"/>
</dbReference>
<name>A0A1D6QBW7_MAIZE</name>
<dbReference type="CDD" id="cd10747">
    <property type="entry name" value="DnaJ_C"/>
    <property type="match status" value="1"/>
</dbReference>
<dbReference type="InterPro" id="IPR002939">
    <property type="entry name" value="DnaJ_C"/>
</dbReference>
<dbReference type="InterPro" id="IPR008971">
    <property type="entry name" value="HSP40/DnaJ_pept-bd"/>
</dbReference>
<reference evidence="3" key="1">
    <citation type="submission" date="2015-12" db="EMBL/GenBank/DDBJ databases">
        <title>Update maize B73 reference genome by single molecule sequencing technologies.</title>
        <authorList>
            <consortium name="Maize Genome Sequencing Project"/>
            <person name="Ware D."/>
        </authorList>
    </citation>
    <scope>NUCLEOTIDE SEQUENCE</scope>
    <source>
        <tissue evidence="3">Seedling</tissue>
    </source>
</reference>
<feature type="compositionally biased region" description="Basic and acidic residues" evidence="1">
    <location>
        <begin position="179"/>
        <end position="197"/>
    </location>
</feature>
<feature type="region of interest" description="Disordered" evidence="1">
    <location>
        <begin position="164"/>
        <end position="197"/>
    </location>
</feature>
<evidence type="ECO:0000313" key="3">
    <source>
        <dbReference type="EMBL" id="AQK55717.1"/>
    </source>
</evidence>
<dbReference type="AlphaFoldDB" id="A0A1D6QBW7"/>
<dbReference type="Pfam" id="PF01556">
    <property type="entry name" value="DnaJ_C"/>
    <property type="match status" value="1"/>
</dbReference>
<dbReference type="GO" id="GO:0051082">
    <property type="term" value="F:unfolded protein binding"/>
    <property type="evidence" value="ECO:0007669"/>
    <property type="project" value="InterPro"/>
</dbReference>
<dbReference type="GO" id="GO:0006457">
    <property type="term" value="P:protein folding"/>
    <property type="evidence" value="ECO:0007669"/>
    <property type="project" value="InterPro"/>
</dbReference>
<sequence length="224" mass="23636">MHLDISGAMLVLLGNGNGGLGGGDGNRKGKVGDNGIVGGKRSAATLDVCGPPGDLFVCLDIEEPSDIKRDGINLYSTVSISYLEAILGTIKKVRTVDGTNDLRIPPGTQPGDVIALAKQGVPSLNKPTIRGDHLFTVKVAIPKRISGRERELLEELASLSNGGFVRTDAKPKPAQPKRVHLEKEVGASQEDTDKSKAAGDWLKKLTHFAGSIANGAAKWLKENL</sequence>
<dbReference type="FunFam" id="2.60.260.20:FF:000025">
    <property type="entry name" value="Molecular chaperone Hsp40/DnaJ family protein"/>
    <property type="match status" value="1"/>
</dbReference>
<feature type="domain" description="Chaperone DnaJ C-terminal" evidence="2">
    <location>
        <begin position="50"/>
        <end position="142"/>
    </location>
</feature>
<evidence type="ECO:0000256" key="1">
    <source>
        <dbReference type="SAM" id="MobiDB-lite"/>
    </source>
</evidence>
<evidence type="ECO:0000259" key="2">
    <source>
        <dbReference type="Pfam" id="PF01556"/>
    </source>
</evidence>
<organism evidence="3">
    <name type="scientific">Zea mays</name>
    <name type="common">Maize</name>
    <dbReference type="NCBI Taxonomy" id="4577"/>
    <lineage>
        <taxon>Eukaryota</taxon>
        <taxon>Viridiplantae</taxon>
        <taxon>Streptophyta</taxon>
        <taxon>Embryophyta</taxon>
        <taxon>Tracheophyta</taxon>
        <taxon>Spermatophyta</taxon>
        <taxon>Magnoliopsida</taxon>
        <taxon>Liliopsida</taxon>
        <taxon>Poales</taxon>
        <taxon>Poaceae</taxon>
        <taxon>PACMAD clade</taxon>
        <taxon>Panicoideae</taxon>
        <taxon>Andropogonodae</taxon>
        <taxon>Andropogoneae</taxon>
        <taxon>Tripsacinae</taxon>
        <taxon>Zea</taxon>
    </lineage>
</organism>
<proteinExistence type="predicted"/>
<dbReference type="EMBL" id="CM000780">
    <property type="protein sequence ID" value="AQK55717.1"/>
    <property type="molecule type" value="Genomic_DNA"/>
</dbReference>
<gene>
    <name evidence="3" type="ORF">ZEAMMB73_Zm00001d052001</name>
</gene>
<protein>
    <submittedName>
        <fullName evidence="3">Chaperone protein dnaJ</fullName>
    </submittedName>
</protein>
<dbReference type="Gene3D" id="2.60.260.20">
    <property type="entry name" value="Urease metallochaperone UreE, N-terminal domain"/>
    <property type="match status" value="1"/>
</dbReference>
<dbReference type="PANTHER" id="PTHR43096">
    <property type="entry name" value="DNAJ HOMOLOG 1, MITOCHONDRIAL-RELATED"/>
    <property type="match status" value="1"/>
</dbReference>
<accession>A0A1D6QBW7</accession>
<dbReference type="PANTHER" id="PTHR43096:SF22">
    <property type="entry name" value="MOLECULAR CHAPERONE HSP40_DNAJ FAMILY PROTEIN"/>
    <property type="match status" value="1"/>
</dbReference>